<feature type="region of interest" description="Disordered" evidence="7">
    <location>
        <begin position="232"/>
        <end position="296"/>
    </location>
</feature>
<reference evidence="10" key="1">
    <citation type="submission" date="2022-03" db="EMBL/GenBank/DDBJ databases">
        <authorList>
            <person name="Alioto T."/>
            <person name="Alioto T."/>
            <person name="Gomez Garrido J."/>
        </authorList>
    </citation>
    <scope>NUCLEOTIDE SEQUENCE</scope>
</reference>
<dbReference type="GO" id="GO:0005634">
    <property type="term" value="C:nucleus"/>
    <property type="evidence" value="ECO:0007669"/>
    <property type="project" value="UniProtKB-SubCell"/>
</dbReference>
<dbReference type="SUPFAM" id="SSF47413">
    <property type="entry name" value="lambda repressor-like DNA-binding domains"/>
    <property type="match status" value="1"/>
</dbReference>
<evidence type="ECO:0000256" key="3">
    <source>
        <dbReference type="ARBA" id="ARBA00023155"/>
    </source>
</evidence>
<dbReference type="Gene3D" id="1.10.260.40">
    <property type="entry name" value="lambda repressor-like DNA-binding domains"/>
    <property type="match status" value="1"/>
</dbReference>
<dbReference type="SMART" id="SM00352">
    <property type="entry name" value="POU"/>
    <property type="match status" value="1"/>
</dbReference>
<gene>
    <name evidence="10" type="ORF">PECUL_23A040598</name>
</gene>
<dbReference type="InterPro" id="IPR009057">
    <property type="entry name" value="Homeodomain-like_sf"/>
</dbReference>
<dbReference type="AlphaFoldDB" id="A0AAD1QZD7"/>
<evidence type="ECO:0000259" key="9">
    <source>
        <dbReference type="PROSITE" id="PS51179"/>
    </source>
</evidence>
<feature type="compositionally biased region" description="Low complexity" evidence="7">
    <location>
        <begin position="232"/>
        <end position="255"/>
    </location>
</feature>
<evidence type="ECO:0000259" key="8">
    <source>
        <dbReference type="PROSITE" id="PS50071"/>
    </source>
</evidence>
<feature type="compositionally biased region" description="Polar residues" evidence="7">
    <location>
        <begin position="256"/>
        <end position="282"/>
    </location>
</feature>
<sequence>MNNDFLSNQGGHDLQHPPAVYKDYQGKIQDGTDLSHPPYLENLQAHSGIKPGYEDCIQQQCPPQMPNMIYQLPHYDPMPQIHNMLGHGFQNTALLPAVSQNPTTVKDVTLYHNIATEPNGCNIMNCGQPLIPTLNQNQTPVYVNQVPYNPNQVSPHQAASPVSMNRPTSPQAMLYVAQMGQVKYPMHAYQNPSPSRDGNCTSPSTISTAWNCTPTGTISSTGSCTPTSAISVTGSCTSSNTTSSTGGCTPTSTLSRDWNGTPASNISETGNSTPSSTISQESTGREDSDIEDKSSMSELEKFAQDIKRRRYKLGFTQENVGDGLGVLYNKHFSQTTVCRFEACQLSLTNMRKLKPVLEKWFHEVETNPSSRAIVDRGEKPKNSTKTKSRTFIDEETKKVLELSFTECAHPSKSNIEDISTTTKLKCKVIRNWFCNRRQKEKKDLKIHLKERAIASGNFVQPIPAPNTGNCVMPPMAVPQPYLINMTGSNHTPFMATNNQNGKFIQHAMQRMPPGYYTQ</sequence>
<dbReference type="InterPro" id="IPR050255">
    <property type="entry name" value="POU_domain_TF"/>
</dbReference>
<evidence type="ECO:0000256" key="4">
    <source>
        <dbReference type="ARBA" id="ARBA00023242"/>
    </source>
</evidence>
<evidence type="ECO:0000256" key="5">
    <source>
        <dbReference type="PROSITE-ProRule" id="PRU00108"/>
    </source>
</evidence>
<dbReference type="PANTHER" id="PTHR11636">
    <property type="entry name" value="POU DOMAIN"/>
    <property type="match status" value="1"/>
</dbReference>
<feature type="compositionally biased region" description="Basic and acidic residues" evidence="7">
    <location>
        <begin position="283"/>
        <end position="296"/>
    </location>
</feature>
<evidence type="ECO:0000256" key="2">
    <source>
        <dbReference type="ARBA" id="ARBA00023125"/>
    </source>
</evidence>
<dbReference type="Gene3D" id="1.10.10.60">
    <property type="entry name" value="Homeodomain-like"/>
    <property type="match status" value="1"/>
</dbReference>
<dbReference type="InterPro" id="IPR001356">
    <property type="entry name" value="HD"/>
</dbReference>
<feature type="domain" description="Homeobox" evidence="8">
    <location>
        <begin position="383"/>
        <end position="443"/>
    </location>
</feature>
<keyword evidence="2 5" id="KW-0238">DNA-binding</keyword>
<evidence type="ECO:0000256" key="6">
    <source>
        <dbReference type="RuleBase" id="RU000682"/>
    </source>
</evidence>
<dbReference type="PROSITE" id="PS00027">
    <property type="entry name" value="HOMEOBOX_1"/>
    <property type="match status" value="1"/>
</dbReference>
<dbReference type="PRINTS" id="PR00028">
    <property type="entry name" value="POUDOMAIN"/>
</dbReference>
<dbReference type="InterPro" id="IPR010982">
    <property type="entry name" value="Lambda_DNA-bd_dom_sf"/>
</dbReference>
<dbReference type="SMART" id="SM00389">
    <property type="entry name" value="HOX"/>
    <property type="match status" value="1"/>
</dbReference>
<evidence type="ECO:0000256" key="1">
    <source>
        <dbReference type="ARBA" id="ARBA00004123"/>
    </source>
</evidence>
<dbReference type="Pfam" id="PF00157">
    <property type="entry name" value="Pou"/>
    <property type="match status" value="1"/>
</dbReference>
<dbReference type="EMBL" id="OW240912">
    <property type="protein sequence ID" value="CAH2220749.1"/>
    <property type="molecule type" value="Genomic_DNA"/>
</dbReference>
<dbReference type="GO" id="GO:0000978">
    <property type="term" value="F:RNA polymerase II cis-regulatory region sequence-specific DNA binding"/>
    <property type="evidence" value="ECO:0007669"/>
    <property type="project" value="TreeGrafter"/>
</dbReference>
<dbReference type="PANTHER" id="PTHR11636:SF89">
    <property type="entry name" value="POU DOMAIN PROTEIN 2, ISOFORM B-RELATED"/>
    <property type="match status" value="1"/>
</dbReference>
<dbReference type="Proteomes" id="UP001295444">
    <property type="component" value="Chromosome 01"/>
</dbReference>
<dbReference type="InterPro" id="IPR013847">
    <property type="entry name" value="POU"/>
</dbReference>
<protein>
    <submittedName>
        <fullName evidence="10">POU domain, class 3, transcription factor 4</fullName>
    </submittedName>
</protein>
<name>A0AAD1QZD7_PELCU</name>
<evidence type="ECO:0000313" key="10">
    <source>
        <dbReference type="EMBL" id="CAH2220749.1"/>
    </source>
</evidence>
<dbReference type="Pfam" id="PF00046">
    <property type="entry name" value="Homeodomain"/>
    <property type="match status" value="1"/>
</dbReference>
<dbReference type="CDD" id="cd00086">
    <property type="entry name" value="homeodomain"/>
    <property type="match status" value="1"/>
</dbReference>
<keyword evidence="4 5" id="KW-0539">Nucleus</keyword>
<dbReference type="PROSITE" id="PS50071">
    <property type="entry name" value="HOMEOBOX_2"/>
    <property type="match status" value="1"/>
</dbReference>
<keyword evidence="3 5" id="KW-0371">Homeobox</keyword>
<comment type="subcellular location">
    <subcellularLocation>
        <location evidence="1 5 6">Nucleus</location>
    </subcellularLocation>
</comment>
<dbReference type="InterPro" id="IPR000327">
    <property type="entry name" value="POU_dom"/>
</dbReference>
<organism evidence="10 11">
    <name type="scientific">Pelobates cultripes</name>
    <name type="common">Western spadefoot toad</name>
    <dbReference type="NCBI Taxonomy" id="61616"/>
    <lineage>
        <taxon>Eukaryota</taxon>
        <taxon>Metazoa</taxon>
        <taxon>Chordata</taxon>
        <taxon>Craniata</taxon>
        <taxon>Vertebrata</taxon>
        <taxon>Euteleostomi</taxon>
        <taxon>Amphibia</taxon>
        <taxon>Batrachia</taxon>
        <taxon>Anura</taxon>
        <taxon>Pelobatoidea</taxon>
        <taxon>Pelobatidae</taxon>
        <taxon>Pelobates</taxon>
    </lineage>
</organism>
<accession>A0AAD1QZD7</accession>
<proteinExistence type="predicted"/>
<evidence type="ECO:0000313" key="11">
    <source>
        <dbReference type="Proteomes" id="UP001295444"/>
    </source>
</evidence>
<evidence type="ECO:0000256" key="7">
    <source>
        <dbReference type="SAM" id="MobiDB-lite"/>
    </source>
</evidence>
<dbReference type="SUPFAM" id="SSF46689">
    <property type="entry name" value="Homeodomain-like"/>
    <property type="match status" value="1"/>
</dbReference>
<dbReference type="PROSITE" id="PS51179">
    <property type="entry name" value="POU_3"/>
    <property type="match status" value="1"/>
</dbReference>
<feature type="DNA-binding region" description="Homeobox" evidence="5">
    <location>
        <begin position="385"/>
        <end position="444"/>
    </location>
</feature>
<feature type="domain" description="POU-specific" evidence="9">
    <location>
        <begin position="291"/>
        <end position="365"/>
    </location>
</feature>
<dbReference type="InterPro" id="IPR017970">
    <property type="entry name" value="Homeobox_CS"/>
</dbReference>
<dbReference type="GO" id="GO:0000981">
    <property type="term" value="F:DNA-binding transcription factor activity, RNA polymerase II-specific"/>
    <property type="evidence" value="ECO:0007669"/>
    <property type="project" value="InterPro"/>
</dbReference>
<keyword evidence="11" id="KW-1185">Reference proteome</keyword>